<reference evidence="1" key="1">
    <citation type="journal article" date="2015" name="Nature">
        <title>Complex archaea that bridge the gap between prokaryotes and eukaryotes.</title>
        <authorList>
            <person name="Spang A."/>
            <person name="Saw J.H."/>
            <person name="Jorgensen S.L."/>
            <person name="Zaremba-Niedzwiedzka K."/>
            <person name="Martijn J."/>
            <person name="Lind A.E."/>
            <person name="van Eijk R."/>
            <person name="Schleper C."/>
            <person name="Guy L."/>
            <person name="Ettema T.J."/>
        </authorList>
    </citation>
    <scope>NUCLEOTIDE SEQUENCE</scope>
</reference>
<dbReference type="EMBL" id="LAZR01022895">
    <property type="protein sequence ID" value="KKL80295.1"/>
    <property type="molecule type" value="Genomic_DNA"/>
</dbReference>
<sequence length="58" mass="6675">MTTWKAELDRKYRRLMNKGSISVVDRANDVICKAIEGLDQIQNEITNQGHPYNLKKVA</sequence>
<protein>
    <submittedName>
        <fullName evidence="1">Uncharacterized protein</fullName>
    </submittedName>
</protein>
<evidence type="ECO:0000313" key="1">
    <source>
        <dbReference type="EMBL" id="KKL80295.1"/>
    </source>
</evidence>
<name>A0A0F9HF33_9ZZZZ</name>
<organism evidence="1">
    <name type="scientific">marine sediment metagenome</name>
    <dbReference type="NCBI Taxonomy" id="412755"/>
    <lineage>
        <taxon>unclassified sequences</taxon>
        <taxon>metagenomes</taxon>
        <taxon>ecological metagenomes</taxon>
    </lineage>
</organism>
<gene>
    <name evidence="1" type="ORF">LCGC14_2006160</name>
</gene>
<dbReference type="AlphaFoldDB" id="A0A0F9HF33"/>
<proteinExistence type="predicted"/>
<accession>A0A0F9HF33</accession>
<comment type="caution">
    <text evidence="1">The sequence shown here is derived from an EMBL/GenBank/DDBJ whole genome shotgun (WGS) entry which is preliminary data.</text>
</comment>